<gene>
    <name evidence="3" type="ORF">G5C60_45280</name>
</gene>
<dbReference type="RefSeq" id="WP_165269162.1">
    <property type="nucleotide sequence ID" value="NZ_JAAKZY010000274.1"/>
</dbReference>
<dbReference type="InterPro" id="IPR036291">
    <property type="entry name" value="NAD(P)-bd_dom_sf"/>
</dbReference>
<dbReference type="SUPFAM" id="SSF51735">
    <property type="entry name" value="NAD(P)-binding Rossmann-fold domains"/>
    <property type="match status" value="1"/>
</dbReference>
<dbReference type="Gene3D" id="3.40.50.720">
    <property type="entry name" value="NAD(P)-binding Rossmann-like Domain"/>
    <property type="match status" value="1"/>
</dbReference>
<dbReference type="Proteomes" id="UP000472335">
    <property type="component" value="Unassembled WGS sequence"/>
</dbReference>
<accession>A0A6G4VLF3</accession>
<comment type="caution">
    <text evidence="3">The sequence shown here is derived from an EMBL/GenBank/DDBJ whole genome shotgun (WGS) entry which is preliminary data.</text>
</comment>
<evidence type="ECO:0000259" key="2">
    <source>
        <dbReference type="Pfam" id="PF13460"/>
    </source>
</evidence>
<dbReference type="InterPro" id="IPR016040">
    <property type="entry name" value="NAD(P)-bd_dom"/>
</dbReference>
<dbReference type="Pfam" id="PF13460">
    <property type="entry name" value="NAD_binding_10"/>
    <property type="match status" value="1"/>
</dbReference>
<sequence length="103" mass="10529">MKVLMVGATGATAGAVLPELVARGVDVRALVRDERRAEAARRRGAAGTVIADLTDPASLRAAAAANHAHCGSTSTNSPPGAADDRIPNTQHPIPDPNTKVTRS</sequence>
<keyword evidence="4" id="KW-1185">Reference proteome</keyword>
<dbReference type="AlphaFoldDB" id="A0A6G4VLF3"/>
<feature type="domain" description="NAD(P)-binding" evidence="2">
    <location>
        <begin position="7"/>
        <end position="67"/>
    </location>
</feature>
<evidence type="ECO:0000256" key="1">
    <source>
        <dbReference type="SAM" id="MobiDB-lite"/>
    </source>
</evidence>
<protein>
    <submittedName>
        <fullName evidence="3">NAD(P)H-binding protein</fullName>
    </submittedName>
</protein>
<proteinExistence type="predicted"/>
<reference evidence="3 4" key="1">
    <citation type="submission" date="2020-02" db="EMBL/GenBank/DDBJ databases">
        <title>Whole-genome analyses of novel actinobacteria.</title>
        <authorList>
            <person name="Sahin N."/>
            <person name="Gencbay T."/>
        </authorList>
    </citation>
    <scope>NUCLEOTIDE SEQUENCE [LARGE SCALE GENOMIC DNA]</scope>
    <source>
        <strain evidence="3 4">HC44</strain>
    </source>
</reference>
<evidence type="ECO:0000313" key="4">
    <source>
        <dbReference type="Proteomes" id="UP000472335"/>
    </source>
</evidence>
<name>A0A6G4VLF3_9ACTN</name>
<organism evidence="3 4">
    <name type="scientific">Streptomyces scabichelini</name>
    <dbReference type="NCBI Taxonomy" id="2711217"/>
    <lineage>
        <taxon>Bacteria</taxon>
        <taxon>Bacillati</taxon>
        <taxon>Actinomycetota</taxon>
        <taxon>Actinomycetes</taxon>
        <taxon>Kitasatosporales</taxon>
        <taxon>Streptomycetaceae</taxon>
        <taxon>Streptomyces</taxon>
    </lineage>
</organism>
<evidence type="ECO:0000313" key="3">
    <source>
        <dbReference type="EMBL" id="NGO14617.1"/>
    </source>
</evidence>
<dbReference type="EMBL" id="JAAKZY010000274">
    <property type="protein sequence ID" value="NGO14617.1"/>
    <property type="molecule type" value="Genomic_DNA"/>
</dbReference>
<feature type="region of interest" description="Disordered" evidence="1">
    <location>
        <begin position="64"/>
        <end position="103"/>
    </location>
</feature>